<dbReference type="PROSITE" id="PS50011">
    <property type="entry name" value="PROTEIN_KINASE_DOM"/>
    <property type="match status" value="1"/>
</dbReference>
<evidence type="ECO:0000256" key="2">
    <source>
        <dbReference type="ARBA" id="ARBA00022679"/>
    </source>
</evidence>
<dbReference type="Gene3D" id="1.10.238.10">
    <property type="entry name" value="EF-hand"/>
    <property type="match status" value="2"/>
</dbReference>
<dbReference type="SUPFAM" id="SSF47473">
    <property type="entry name" value="EF-hand"/>
    <property type="match status" value="1"/>
</dbReference>
<dbReference type="PROSITE" id="PS50222">
    <property type="entry name" value="EF_HAND_2"/>
    <property type="match status" value="4"/>
</dbReference>
<keyword evidence="4" id="KW-0418">Kinase</keyword>
<feature type="domain" description="EF-hand" evidence="10">
    <location>
        <begin position="506"/>
        <end position="541"/>
    </location>
</feature>
<dbReference type="Pfam" id="PF00069">
    <property type="entry name" value="Pkinase"/>
    <property type="match status" value="1"/>
</dbReference>
<dbReference type="Gene3D" id="1.10.510.10">
    <property type="entry name" value="Transferase(Phosphotransferase) domain 1"/>
    <property type="match status" value="1"/>
</dbReference>
<feature type="domain" description="EF-hand" evidence="10">
    <location>
        <begin position="544"/>
        <end position="571"/>
    </location>
</feature>
<dbReference type="EMBL" id="OZ020098">
    <property type="protein sequence ID" value="CAK9269945.1"/>
    <property type="molecule type" value="Genomic_DNA"/>
</dbReference>
<proteinExistence type="predicted"/>
<dbReference type="InterPro" id="IPR011009">
    <property type="entry name" value="Kinase-like_dom_sf"/>
</dbReference>
<dbReference type="CDD" id="cd05117">
    <property type="entry name" value="STKc_CAMK"/>
    <property type="match status" value="1"/>
</dbReference>
<keyword evidence="12" id="KW-1185">Reference proteome</keyword>
<dbReference type="InterPro" id="IPR011992">
    <property type="entry name" value="EF-hand-dom_pair"/>
</dbReference>
<evidence type="ECO:0000256" key="3">
    <source>
        <dbReference type="ARBA" id="ARBA00022741"/>
    </source>
</evidence>
<dbReference type="PANTHER" id="PTHR24349">
    <property type="entry name" value="SERINE/THREONINE-PROTEIN KINASE"/>
    <property type="match status" value="1"/>
</dbReference>
<dbReference type="Proteomes" id="UP001497444">
    <property type="component" value="Chromosome 3"/>
</dbReference>
<evidence type="ECO:0000259" key="9">
    <source>
        <dbReference type="PROSITE" id="PS50011"/>
    </source>
</evidence>
<accession>A0ABP0WSU5</accession>
<evidence type="ECO:0000256" key="8">
    <source>
        <dbReference type="SAM" id="MobiDB-lite"/>
    </source>
</evidence>
<dbReference type="SMART" id="SM00220">
    <property type="entry name" value="S_TKc"/>
    <property type="match status" value="1"/>
</dbReference>
<keyword evidence="3 7" id="KW-0547">Nucleotide-binding</keyword>
<feature type="region of interest" description="Disordered" evidence="8">
    <location>
        <begin position="1"/>
        <end position="45"/>
    </location>
</feature>
<feature type="domain" description="EF-hand" evidence="10">
    <location>
        <begin position="464"/>
        <end position="499"/>
    </location>
</feature>
<dbReference type="InterPro" id="IPR050205">
    <property type="entry name" value="CDPK_Ser/Thr_kinases"/>
</dbReference>
<dbReference type="Pfam" id="PF13499">
    <property type="entry name" value="EF-hand_7"/>
    <property type="match status" value="2"/>
</dbReference>
<reference evidence="11" key="1">
    <citation type="submission" date="2024-02" db="EMBL/GenBank/DDBJ databases">
        <authorList>
            <consortium name="ELIXIR-Norway"/>
            <consortium name="Elixir Norway"/>
        </authorList>
    </citation>
    <scope>NUCLEOTIDE SEQUENCE</scope>
</reference>
<dbReference type="InterPro" id="IPR002048">
    <property type="entry name" value="EF_hand_dom"/>
</dbReference>
<evidence type="ECO:0000313" key="11">
    <source>
        <dbReference type="EMBL" id="CAK9269945.1"/>
    </source>
</evidence>
<keyword evidence="5" id="KW-0106">Calcium</keyword>
<feature type="domain" description="EF-hand" evidence="10">
    <location>
        <begin position="427"/>
        <end position="462"/>
    </location>
</feature>
<dbReference type="PROSITE" id="PS00108">
    <property type="entry name" value="PROTEIN_KINASE_ST"/>
    <property type="match status" value="1"/>
</dbReference>
<dbReference type="InterPro" id="IPR017441">
    <property type="entry name" value="Protein_kinase_ATP_BS"/>
</dbReference>
<evidence type="ECO:0000256" key="6">
    <source>
        <dbReference type="ARBA" id="ARBA00022840"/>
    </source>
</evidence>
<dbReference type="PROSITE" id="PS00107">
    <property type="entry name" value="PROTEIN_KINASE_ATP"/>
    <property type="match status" value="1"/>
</dbReference>
<dbReference type="PROSITE" id="PS00018">
    <property type="entry name" value="EF_HAND_1"/>
    <property type="match status" value="4"/>
</dbReference>
<protein>
    <recommendedName>
        <fullName evidence="13">Calcium-dependent protein kinase</fullName>
    </recommendedName>
</protein>
<name>A0ABP0WSU5_9BRYO</name>
<evidence type="ECO:0000259" key="10">
    <source>
        <dbReference type="PROSITE" id="PS50222"/>
    </source>
</evidence>
<sequence>MGCCVSKNPPVHQTQREAGAGGQKQEIAHGPGGHQQQLPPDHGIVDHQLHHDIGEQIHNNRGDGEMKKKAVAAASAATVKPIRKSSRITAASCDVQNNAPLHPTAPLHGKRINFGYGRDFDEKYSLGKLLGHGQFGYTYVGTEKATSNKVAVKCIEKKKMKLPVEVEDVKREVRILKTLSGHKNVVQFYAAFEDDFQVYIVMELCEGGELLDRILAKKNHRYTEKDAAKVVREMLNVVARCHLNGVVHRDIKPENFLFKSQDEDAPLKAVDFGLSDFIRPGKHFHDVVGSAYYVAPEVLKRRSGPESDVWSIGVIAYILLCGVRPFWDKTEAGIFNEVQKKKPNFTQKPWPRISDSAKEFVKKLLEKDPHLRLTAAQALSHEWVREGGVASDMPLDIAVLSNMREFVKYSCLKQLALRALASTLDKSEILNLQDQFDAIDVDQNGTITLEEMKNALSADKPWSVRESRISEILQAMDANMDGMIDFDEFVVATMHMHQLEENNSKKWQSRSSAAFAKLDVDGDGYITADELKFAMGLKSSVSILLDEADTDRDGRISLPEFQKLLHQASLGSRTNHNHPHHRH</sequence>
<organism evidence="11 12">
    <name type="scientific">Sphagnum jensenii</name>
    <dbReference type="NCBI Taxonomy" id="128206"/>
    <lineage>
        <taxon>Eukaryota</taxon>
        <taxon>Viridiplantae</taxon>
        <taxon>Streptophyta</taxon>
        <taxon>Embryophyta</taxon>
        <taxon>Bryophyta</taxon>
        <taxon>Sphagnophytina</taxon>
        <taxon>Sphagnopsida</taxon>
        <taxon>Sphagnales</taxon>
        <taxon>Sphagnaceae</taxon>
        <taxon>Sphagnum</taxon>
    </lineage>
</organism>
<feature type="domain" description="Protein kinase" evidence="9">
    <location>
        <begin position="124"/>
        <end position="384"/>
    </location>
</feature>
<dbReference type="InterPro" id="IPR018247">
    <property type="entry name" value="EF_Hand_1_Ca_BS"/>
</dbReference>
<evidence type="ECO:0000313" key="12">
    <source>
        <dbReference type="Proteomes" id="UP001497444"/>
    </source>
</evidence>
<dbReference type="SUPFAM" id="SSF56112">
    <property type="entry name" value="Protein kinase-like (PK-like)"/>
    <property type="match status" value="1"/>
</dbReference>
<gene>
    <name evidence="11" type="ORF">CSSPJE1EN1_LOCUS15423</name>
</gene>
<dbReference type="InterPro" id="IPR008271">
    <property type="entry name" value="Ser/Thr_kinase_AS"/>
</dbReference>
<feature type="binding site" evidence="7">
    <location>
        <position position="153"/>
    </location>
    <ligand>
        <name>ATP</name>
        <dbReference type="ChEBI" id="CHEBI:30616"/>
    </ligand>
</feature>
<keyword evidence="1" id="KW-0723">Serine/threonine-protein kinase</keyword>
<evidence type="ECO:0000256" key="4">
    <source>
        <dbReference type="ARBA" id="ARBA00022777"/>
    </source>
</evidence>
<dbReference type="Gene3D" id="3.30.200.20">
    <property type="entry name" value="Phosphorylase Kinase, domain 1"/>
    <property type="match status" value="1"/>
</dbReference>
<evidence type="ECO:0008006" key="13">
    <source>
        <dbReference type="Google" id="ProtNLM"/>
    </source>
</evidence>
<evidence type="ECO:0000256" key="5">
    <source>
        <dbReference type="ARBA" id="ARBA00022837"/>
    </source>
</evidence>
<dbReference type="InterPro" id="IPR000719">
    <property type="entry name" value="Prot_kinase_dom"/>
</dbReference>
<keyword evidence="6 7" id="KW-0067">ATP-binding</keyword>
<evidence type="ECO:0000256" key="7">
    <source>
        <dbReference type="PROSITE-ProRule" id="PRU10141"/>
    </source>
</evidence>
<dbReference type="SMART" id="SM00054">
    <property type="entry name" value="EFh"/>
    <property type="match status" value="4"/>
</dbReference>
<evidence type="ECO:0000256" key="1">
    <source>
        <dbReference type="ARBA" id="ARBA00022527"/>
    </source>
</evidence>
<keyword evidence="2" id="KW-0808">Transferase</keyword>